<evidence type="ECO:0000256" key="4">
    <source>
        <dbReference type="ARBA" id="ARBA00022691"/>
    </source>
</evidence>
<reference evidence="17" key="2">
    <citation type="journal article" date="2021" name="PeerJ">
        <title>Extensive microbial diversity within the chicken gut microbiome revealed by metagenomics and culture.</title>
        <authorList>
            <person name="Gilroy R."/>
            <person name="Ravi A."/>
            <person name="Getino M."/>
            <person name="Pursley I."/>
            <person name="Horton D.L."/>
            <person name="Alikhan N.F."/>
            <person name="Baker D."/>
            <person name="Gharbi K."/>
            <person name="Hall N."/>
            <person name="Watson M."/>
            <person name="Adriaenssens E.M."/>
            <person name="Foster-Nyarko E."/>
            <person name="Jarju S."/>
            <person name="Secka A."/>
            <person name="Antonio M."/>
            <person name="Oren A."/>
            <person name="Chaudhuri R.R."/>
            <person name="La Ragione R."/>
            <person name="Hildebrand F."/>
            <person name="Pallen M.J."/>
        </authorList>
    </citation>
    <scope>NUCLEOTIDE SEQUENCE</scope>
    <source>
        <strain evidence="17">CHK195-4489</strain>
    </source>
</reference>
<evidence type="ECO:0000256" key="1">
    <source>
        <dbReference type="ARBA" id="ARBA00003234"/>
    </source>
</evidence>
<keyword evidence="13" id="KW-0963">Cytoplasm</keyword>
<comment type="catalytic activity">
    <reaction evidence="9 13">
        <text>N(6)-dimethylallyladenosine(37) in tRNA + (sulfur carrier)-SH + AH2 + 2 S-adenosyl-L-methionine = 2-methylsulfanyl-N(6)-dimethylallyladenosine(37) in tRNA + (sulfur carrier)-H + 5'-deoxyadenosine + L-methionine + A + S-adenosyl-L-homocysteine + 2 H(+)</text>
        <dbReference type="Rhea" id="RHEA:37067"/>
        <dbReference type="Rhea" id="RHEA-COMP:10375"/>
        <dbReference type="Rhea" id="RHEA-COMP:10376"/>
        <dbReference type="Rhea" id="RHEA-COMP:14737"/>
        <dbReference type="Rhea" id="RHEA-COMP:14739"/>
        <dbReference type="ChEBI" id="CHEBI:13193"/>
        <dbReference type="ChEBI" id="CHEBI:15378"/>
        <dbReference type="ChEBI" id="CHEBI:17319"/>
        <dbReference type="ChEBI" id="CHEBI:17499"/>
        <dbReference type="ChEBI" id="CHEBI:29917"/>
        <dbReference type="ChEBI" id="CHEBI:57844"/>
        <dbReference type="ChEBI" id="CHEBI:57856"/>
        <dbReference type="ChEBI" id="CHEBI:59789"/>
        <dbReference type="ChEBI" id="CHEBI:64428"/>
        <dbReference type="ChEBI" id="CHEBI:74415"/>
        <dbReference type="ChEBI" id="CHEBI:74417"/>
        <dbReference type="EC" id="2.8.4.3"/>
    </reaction>
</comment>
<reference evidence="17" key="1">
    <citation type="submission" date="2020-10" db="EMBL/GenBank/DDBJ databases">
        <authorList>
            <person name="Gilroy R."/>
        </authorList>
    </citation>
    <scope>NUCLEOTIDE SEQUENCE</scope>
    <source>
        <strain evidence="17">CHK195-4489</strain>
    </source>
</reference>
<dbReference type="Gene3D" id="3.80.30.20">
    <property type="entry name" value="tm_1862 like domain"/>
    <property type="match status" value="1"/>
</dbReference>
<proteinExistence type="inferred from homology"/>
<dbReference type="GO" id="GO:0035597">
    <property type="term" value="F:tRNA-2-methylthio-N(6)-dimethylallyladenosine(37) synthase activity"/>
    <property type="evidence" value="ECO:0007669"/>
    <property type="project" value="UniProtKB-EC"/>
</dbReference>
<evidence type="ECO:0000256" key="8">
    <source>
        <dbReference type="ARBA" id="ARBA00033765"/>
    </source>
</evidence>
<dbReference type="Pfam" id="PF04055">
    <property type="entry name" value="Radical_SAM"/>
    <property type="match status" value="1"/>
</dbReference>
<feature type="domain" description="MTTase N-terminal" evidence="15">
    <location>
        <begin position="32"/>
        <end position="157"/>
    </location>
</feature>
<evidence type="ECO:0000259" key="16">
    <source>
        <dbReference type="PROSITE" id="PS51918"/>
    </source>
</evidence>
<dbReference type="HAMAP" id="MF_01864">
    <property type="entry name" value="tRNA_metthiotr_MiaB"/>
    <property type="match status" value="1"/>
</dbReference>
<evidence type="ECO:0000259" key="15">
    <source>
        <dbReference type="PROSITE" id="PS51449"/>
    </source>
</evidence>
<keyword evidence="7 13" id="KW-0411">Iron-sulfur</keyword>
<dbReference type="PROSITE" id="PS51449">
    <property type="entry name" value="MTTASE_N"/>
    <property type="match status" value="1"/>
</dbReference>
<evidence type="ECO:0000313" key="18">
    <source>
        <dbReference type="Proteomes" id="UP000824089"/>
    </source>
</evidence>
<dbReference type="SUPFAM" id="SSF102114">
    <property type="entry name" value="Radical SAM enzymes"/>
    <property type="match status" value="1"/>
</dbReference>
<dbReference type="InterPro" id="IPR006463">
    <property type="entry name" value="MiaB_methiolase"/>
</dbReference>
<evidence type="ECO:0000256" key="10">
    <source>
        <dbReference type="ARBA" id="ARBA00068570"/>
    </source>
</evidence>
<comment type="subcellular location">
    <subcellularLocation>
        <location evidence="13">Cytoplasm</location>
    </subcellularLocation>
</comment>
<feature type="domain" description="Radical SAM core" evidence="16">
    <location>
        <begin position="180"/>
        <end position="416"/>
    </location>
</feature>
<dbReference type="NCBIfam" id="TIGR01574">
    <property type="entry name" value="miaB-methiolase"/>
    <property type="match status" value="1"/>
</dbReference>
<dbReference type="SFLD" id="SFLDF00273">
    <property type="entry name" value="(dimethylallyl)adenosine_tRNA"/>
    <property type="match status" value="1"/>
</dbReference>
<dbReference type="InterPro" id="IPR005839">
    <property type="entry name" value="Methylthiotransferase"/>
</dbReference>
<evidence type="ECO:0000313" key="17">
    <source>
        <dbReference type="EMBL" id="HIU29557.1"/>
    </source>
</evidence>
<dbReference type="SMART" id="SM00729">
    <property type="entry name" value="Elp3"/>
    <property type="match status" value="1"/>
</dbReference>
<feature type="binding site" evidence="13">
    <location>
        <position position="118"/>
    </location>
    <ligand>
        <name>[4Fe-4S] cluster</name>
        <dbReference type="ChEBI" id="CHEBI:49883"/>
        <label>1</label>
    </ligand>
</feature>
<sequence>MATRIVSQEEREKQNYYMQCVRDFNSGRGGRPAACIKTFGCQMNEHDSEKLAGMLERMGYELVPDETAGKYEGRFCDLILFNTCCIRENAEEKVFGHIGALKGAKRAKPELLTAVCGCMTEQPHVVEEIKRKYQNVDIIFGTHNLHRLPEFLYSALIDGRRVCELSHTEGEVAEGLPVKRASNWKAWVTIMYGCNNFCTYCIVPYVRGRERSRRRNDILQEIDALAAGGVREITLLGQNVNSYGKDLDEPERHESFAALLSAVCERTAGSSLRRIRFMTSHPKDLSEELIEVMAKYPSVCNQLHLPVQSGSTEILRRMNRRYTREQYISLVEKIRSRIPEITLSTDLITGFPGETEEDFRETLELVRMLRFDMAYTFIYSPRVGTPAAADPDQVAEELVKDRFGRLLELQNTISREKNEACTGKTFEVLCEGVSRTNPARLTGRTEGNKIVNFTADGVCAADAEGKFAKVYIDAAQTWSLEGRALEWEES</sequence>
<feature type="binding site" evidence="13">
    <location>
        <position position="194"/>
    </location>
    <ligand>
        <name>[4Fe-4S] cluster</name>
        <dbReference type="ChEBI" id="CHEBI:49883"/>
        <label>2</label>
        <note>4Fe-4S-S-AdoMet</note>
    </ligand>
</feature>
<dbReference type="Pfam" id="PF00919">
    <property type="entry name" value="UPF0004"/>
    <property type="match status" value="1"/>
</dbReference>
<dbReference type="EMBL" id="DVMM01000091">
    <property type="protein sequence ID" value="HIU29557.1"/>
    <property type="molecule type" value="Genomic_DNA"/>
</dbReference>
<feature type="domain" description="TRAM" evidence="14">
    <location>
        <begin position="419"/>
        <end position="486"/>
    </location>
</feature>
<dbReference type="InterPro" id="IPR058240">
    <property type="entry name" value="rSAM_sf"/>
</dbReference>
<feature type="binding site" evidence="13">
    <location>
        <position position="201"/>
    </location>
    <ligand>
        <name>[4Fe-4S] cluster</name>
        <dbReference type="ChEBI" id="CHEBI:49883"/>
        <label>2</label>
        <note>4Fe-4S-S-AdoMet</note>
    </ligand>
</feature>
<comment type="similarity">
    <text evidence="13">Belongs to the methylthiotransferase family. MiaB subfamily.</text>
</comment>
<dbReference type="GO" id="GO:0051539">
    <property type="term" value="F:4 iron, 4 sulfur cluster binding"/>
    <property type="evidence" value="ECO:0007669"/>
    <property type="project" value="UniProtKB-UniRule"/>
</dbReference>
<comment type="subunit">
    <text evidence="13">Monomer.</text>
</comment>
<feature type="binding site" evidence="13">
    <location>
        <position position="198"/>
    </location>
    <ligand>
        <name>[4Fe-4S] cluster</name>
        <dbReference type="ChEBI" id="CHEBI:49883"/>
        <label>2</label>
        <note>4Fe-4S-S-AdoMet</note>
    </ligand>
</feature>
<dbReference type="PANTHER" id="PTHR43020:SF2">
    <property type="entry name" value="MITOCHONDRIAL TRNA METHYLTHIOTRANSFERASE CDK5RAP1"/>
    <property type="match status" value="1"/>
</dbReference>
<accession>A0A9D1LAS3</accession>
<dbReference type="CDD" id="cd01335">
    <property type="entry name" value="Radical_SAM"/>
    <property type="match status" value="1"/>
</dbReference>
<dbReference type="SFLD" id="SFLDG01082">
    <property type="entry name" value="B12-binding_domain_containing"/>
    <property type="match status" value="1"/>
</dbReference>
<dbReference type="FunFam" id="3.40.50.12160:FF:000003">
    <property type="entry name" value="CDK5 regulatory subunit-associated protein 1"/>
    <property type="match status" value="1"/>
</dbReference>
<dbReference type="PROSITE" id="PS50926">
    <property type="entry name" value="TRAM"/>
    <property type="match status" value="1"/>
</dbReference>
<evidence type="ECO:0000256" key="9">
    <source>
        <dbReference type="ARBA" id="ARBA00051425"/>
    </source>
</evidence>
<dbReference type="AlphaFoldDB" id="A0A9D1LAS3"/>
<dbReference type="GO" id="GO:0046872">
    <property type="term" value="F:metal ion binding"/>
    <property type="evidence" value="ECO:0007669"/>
    <property type="project" value="UniProtKB-KW"/>
</dbReference>
<dbReference type="InterPro" id="IPR013848">
    <property type="entry name" value="Methylthiotransferase_N"/>
</dbReference>
<keyword evidence="3 13" id="KW-0808">Transferase</keyword>
<evidence type="ECO:0000256" key="6">
    <source>
        <dbReference type="ARBA" id="ARBA00023004"/>
    </source>
</evidence>
<dbReference type="InterPro" id="IPR020612">
    <property type="entry name" value="Methylthiotransferase_CS"/>
</dbReference>
<comment type="function">
    <text evidence="1 13">Catalyzes the methylthiolation of N6-(dimethylallyl)adenosine (i(6)A), leading to the formation of 2-methylthio-N6-(dimethylallyl)adenosine (ms(2)i(6)A) at position 37 in tRNAs that read codons beginning with uridine.</text>
</comment>
<dbReference type="InterPro" id="IPR038135">
    <property type="entry name" value="Methylthiotransferase_N_sf"/>
</dbReference>
<dbReference type="Gene3D" id="3.40.50.12160">
    <property type="entry name" value="Methylthiotransferase, N-terminal domain"/>
    <property type="match status" value="1"/>
</dbReference>
<dbReference type="NCBIfam" id="TIGR00089">
    <property type="entry name" value="MiaB/RimO family radical SAM methylthiotransferase"/>
    <property type="match status" value="1"/>
</dbReference>
<keyword evidence="6 13" id="KW-0408">Iron</keyword>
<evidence type="ECO:0000256" key="3">
    <source>
        <dbReference type="ARBA" id="ARBA00022679"/>
    </source>
</evidence>
<evidence type="ECO:0000259" key="14">
    <source>
        <dbReference type="PROSITE" id="PS50926"/>
    </source>
</evidence>
<evidence type="ECO:0000256" key="5">
    <source>
        <dbReference type="ARBA" id="ARBA00022723"/>
    </source>
</evidence>
<evidence type="ECO:0000256" key="7">
    <source>
        <dbReference type="ARBA" id="ARBA00023014"/>
    </source>
</evidence>
<dbReference type="Pfam" id="PF01938">
    <property type="entry name" value="TRAM"/>
    <property type="match status" value="1"/>
</dbReference>
<dbReference type="Proteomes" id="UP000824089">
    <property type="component" value="Unassembled WGS sequence"/>
</dbReference>
<comment type="cofactor">
    <cofactor evidence="13">
        <name>[4Fe-4S] cluster</name>
        <dbReference type="ChEBI" id="CHEBI:49883"/>
    </cofactor>
    <text evidence="13">Binds 2 [4Fe-4S] clusters. One cluster is coordinated with 3 cysteines and an exchangeable S-adenosyl-L-methionine.</text>
</comment>
<evidence type="ECO:0000256" key="12">
    <source>
        <dbReference type="ARBA" id="ARBA00081141"/>
    </source>
</evidence>
<gene>
    <name evidence="13 17" type="primary">miaB</name>
    <name evidence="17" type="ORF">IAD50_04575</name>
</gene>
<dbReference type="InterPro" id="IPR007197">
    <property type="entry name" value="rSAM"/>
</dbReference>
<protein>
    <recommendedName>
        <fullName evidence="10 13">tRNA-2-methylthio-N(6)-dimethylallyladenosine synthase</fullName>
        <ecNumber evidence="8 13">2.8.4.3</ecNumber>
    </recommendedName>
    <alternativeName>
        <fullName evidence="12 13">(Dimethylallyl)adenosine tRNA methylthiotransferase MiaB</fullName>
    </alternativeName>
    <alternativeName>
        <fullName evidence="11 13">tRNA-i(6)A37 methylthiotransferase</fullName>
    </alternativeName>
</protein>
<dbReference type="InterPro" id="IPR023404">
    <property type="entry name" value="rSAM_horseshoe"/>
</dbReference>
<feature type="binding site" evidence="13">
    <location>
        <position position="41"/>
    </location>
    <ligand>
        <name>[4Fe-4S] cluster</name>
        <dbReference type="ChEBI" id="CHEBI:49883"/>
        <label>1</label>
    </ligand>
</feature>
<dbReference type="FunFam" id="3.80.30.20:FF:000001">
    <property type="entry name" value="tRNA-2-methylthio-N(6)-dimethylallyladenosine synthase 2"/>
    <property type="match status" value="1"/>
</dbReference>
<dbReference type="PROSITE" id="PS01278">
    <property type="entry name" value="MTTASE_RADICAL"/>
    <property type="match status" value="1"/>
</dbReference>
<comment type="caution">
    <text evidence="17">The sequence shown here is derived from an EMBL/GenBank/DDBJ whole genome shotgun (WGS) entry which is preliminary data.</text>
</comment>
<feature type="binding site" evidence="13">
    <location>
        <position position="84"/>
    </location>
    <ligand>
        <name>[4Fe-4S] cluster</name>
        <dbReference type="ChEBI" id="CHEBI:49883"/>
        <label>1</label>
    </ligand>
</feature>
<evidence type="ECO:0000256" key="2">
    <source>
        <dbReference type="ARBA" id="ARBA00022485"/>
    </source>
</evidence>
<dbReference type="SFLD" id="SFLDS00029">
    <property type="entry name" value="Radical_SAM"/>
    <property type="match status" value="1"/>
</dbReference>
<name>A0A9D1LAS3_9CLOT</name>
<dbReference type="PANTHER" id="PTHR43020">
    <property type="entry name" value="CDK5 REGULATORY SUBUNIT-ASSOCIATED PROTEIN 1"/>
    <property type="match status" value="1"/>
</dbReference>
<dbReference type="InterPro" id="IPR002792">
    <property type="entry name" value="TRAM_dom"/>
</dbReference>
<keyword evidence="2 13" id="KW-0004">4Fe-4S</keyword>
<dbReference type="SFLD" id="SFLDG01061">
    <property type="entry name" value="methylthiotransferase"/>
    <property type="match status" value="1"/>
</dbReference>
<keyword evidence="5 13" id="KW-0479">Metal-binding</keyword>
<evidence type="ECO:0000256" key="11">
    <source>
        <dbReference type="ARBA" id="ARBA00080698"/>
    </source>
</evidence>
<organism evidence="17 18">
    <name type="scientific">Candidatus Egerieisoma faecipullorum</name>
    <dbReference type="NCBI Taxonomy" id="2840963"/>
    <lineage>
        <taxon>Bacteria</taxon>
        <taxon>Bacillati</taxon>
        <taxon>Bacillota</taxon>
        <taxon>Clostridia</taxon>
        <taxon>Eubacteriales</taxon>
        <taxon>Clostridiaceae</taxon>
        <taxon>Clostridiaceae incertae sedis</taxon>
        <taxon>Candidatus Egerieisoma</taxon>
    </lineage>
</organism>
<dbReference type="EC" id="2.8.4.3" evidence="8 13"/>
<dbReference type="InterPro" id="IPR006638">
    <property type="entry name" value="Elp3/MiaA/NifB-like_rSAM"/>
</dbReference>
<keyword evidence="13" id="KW-0819">tRNA processing</keyword>
<dbReference type="PROSITE" id="PS51918">
    <property type="entry name" value="RADICAL_SAM"/>
    <property type="match status" value="1"/>
</dbReference>
<dbReference type="GO" id="GO:0005829">
    <property type="term" value="C:cytosol"/>
    <property type="evidence" value="ECO:0007669"/>
    <property type="project" value="TreeGrafter"/>
</dbReference>
<keyword evidence="4 13" id="KW-0949">S-adenosyl-L-methionine</keyword>
<evidence type="ECO:0000256" key="13">
    <source>
        <dbReference type="HAMAP-Rule" id="MF_01864"/>
    </source>
</evidence>